<keyword evidence="6" id="KW-0812">Transmembrane</keyword>
<feature type="transmembrane region" description="Helical" evidence="6">
    <location>
        <begin position="247"/>
        <end position="269"/>
    </location>
</feature>
<proteinExistence type="predicted"/>
<feature type="compositionally biased region" description="Polar residues" evidence="5">
    <location>
        <begin position="22"/>
        <end position="37"/>
    </location>
</feature>
<dbReference type="SMART" id="SM00184">
    <property type="entry name" value="RING"/>
    <property type="match status" value="1"/>
</dbReference>
<feature type="domain" description="RING-type" evidence="7">
    <location>
        <begin position="50"/>
        <end position="110"/>
    </location>
</feature>
<name>A0A1I7X929_HETBA</name>
<evidence type="ECO:0000256" key="5">
    <source>
        <dbReference type="SAM" id="MobiDB-lite"/>
    </source>
</evidence>
<dbReference type="InterPro" id="IPR052256">
    <property type="entry name" value="E3_ubiquitin-ligase_CHFR"/>
</dbReference>
<dbReference type="GO" id="GO:0004842">
    <property type="term" value="F:ubiquitin-protein transferase activity"/>
    <property type="evidence" value="ECO:0007669"/>
    <property type="project" value="TreeGrafter"/>
</dbReference>
<protein>
    <submittedName>
        <fullName evidence="9">RING-type domain-containing protein</fullName>
    </submittedName>
</protein>
<keyword evidence="1" id="KW-0479">Metal-binding</keyword>
<feature type="region of interest" description="Disordered" evidence="5">
    <location>
        <begin position="207"/>
        <end position="241"/>
    </location>
</feature>
<evidence type="ECO:0000256" key="3">
    <source>
        <dbReference type="ARBA" id="ARBA00022833"/>
    </source>
</evidence>
<keyword evidence="6" id="KW-1133">Transmembrane helix</keyword>
<keyword evidence="8" id="KW-1185">Reference proteome</keyword>
<reference evidence="9" key="1">
    <citation type="submission" date="2016-11" db="UniProtKB">
        <authorList>
            <consortium name="WormBaseParasite"/>
        </authorList>
    </citation>
    <scope>IDENTIFICATION</scope>
</reference>
<feature type="compositionally biased region" description="Acidic residues" evidence="5">
    <location>
        <begin position="182"/>
        <end position="192"/>
    </location>
</feature>
<sequence>MAPRANRRCGPVSRPSERSSKSAHSPTIPSTEVPSPSHSSCFLEEGILLCEICLDIMHNAMKWVTNKHEGTTPLMFVLYTLCSVSPCNHKFCAGCIYEWNSINPKCPKCRWRVVDITRDTAFNIIIDQYLNAYPDRDIFGESWSDNNMDEDYEERDDSIEMQDEGDWMAESDEWSDGGSYDSTDEDIADKEEYDARRKAEKSRIERLRQEKENREKAREQERQEAARLKREQARREKDQRTKRTARIGSTFTFILFFPYIKCILFYIYALL</sequence>
<accession>A0A1I7X929</accession>
<keyword evidence="6" id="KW-0472">Membrane</keyword>
<dbReference type="InterPro" id="IPR001841">
    <property type="entry name" value="Znf_RING"/>
</dbReference>
<keyword evidence="2 4" id="KW-0863">Zinc-finger</keyword>
<keyword evidence="3" id="KW-0862">Zinc</keyword>
<dbReference type="PROSITE" id="PS50089">
    <property type="entry name" value="ZF_RING_2"/>
    <property type="match status" value="1"/>
</dbReference>
<feature type="region of interest" description="Disordered" evidence="5">
    <location>
        <begin position="170"/>
        <end position="195"/>
    </location>
</feature>
<dbReference type="PANTHER" id="PTHR16079:SF4">
    <property type="entry name" value="E3 UBIQUITIN-PROTEIN LIGASE CHFR"/>
    <property type="match status" value="1"/>
</dbReference>
<feature type="region of interest" description="Disordered" evidence="5">
    <location>
        <begin position="1"/>
        <end position="37"/>
    </location>
</feature>
<dbReference type="PANTHER" id="PTHR16079">
    <property type="entry name" value="UBIQUITIN LIGASE PROTEIN CHFR"/>
    <property type="match status" value="1"/>
</dbReference>
<dbReference type="GO" id="GO:0006511">
    <property type="term" value="P:ubiquitin-dependent protein catabolic process"/>
    <property type="evidence" value="ECO:0007669"/>
    <property type="project" value="TreeGrafter"/>
</dbReference>
<evidence type="ECO:0000313" key="8">
    <source>
        <dbReference type="Proteomes" id="UP000095283"/>
    </source>
</evidence>
<evidence type="ECO:0000256" key="2">
    <source>
        <dbReference type="ARBA" id="ARBA00022771"/>
    </source>
</evidence>
<dbReference type="InterPro" id="IPR017907">
    <property type="entry name" value="Znf_RING_CS"/>
</dbReference>
<dbReference type="PROSITE" id="PS00518">
    <property type="entry name" value="ZF_RING_1"/>
    <property type="match status" value="1"/>
</dbReference>
<dbReference type="Pfam" id="PF13639">
    <property type="entry name" value="zf-RING_2"/>
    <property type="match status" value="1"/>
</dbReference>
<dbReference type="InterPro" id="IPR013083">
    <property type="entry name" value="Znf_RING/FYVE/PHD"/>
</dbReference>
<dbReference type="GO" id="GO:0008270">
    <property type="term" value="F:zinc ion binding"/>
    <property type="evidence" value="ECO:0007669"/>
    <property type="project" value="UniProtKB-KW"/>
</dbReference>
<evidence type="ECO:0000313" key="9">
    <source>
        <dbReference type="WBParaSite" id="Hba_14002"/>
    </source>
</evidence>
<evidence type="ECO:0000256" key="6">
    <source>
        <dbReference type="SAM" id="Phobius"/>
    </source>
</evidence>
<dbReference type="SUPFAM" id="SSF57850">
    <property type="entry name" value="RING/U-box"/>
    <property type="match status" value="1"/>
</dbReference>
<organism evidence="8 9">
    <name type="scientific">Heterorhabditis bacteriophora</name>
    <name type="common">Entomopathogenic nematode worm</name>
    <dbReference type="NCBI Taxonomy" id="37862"/>
    <lineage>
        <taxon>Eukaryota</taxon>
        <taxon>Metazoa</taxon>
        <taxon>Ecdysozoa</taxon>
        <taxon>Nematoda</taxon>
        <taxon>Chromadorea</taxon>
        <taxon>Rhabditida</taxon>
        <taxon>Rhabditina</taxon>
        <taxon>Rhabditomorpha</taxon>
        <taxon>Strongyloidea</taxon>
        <taxon>Heterorhabditidae</taxon>
        <taxon>Heterorhabditis</taxon>
    </lineage>
</organism>
<dbReference type="GO" id="GO:0005634">
    <property type="term" value="C:nucleus"/>
    <property type="evidence" value="ECO:0007669"/>
    <property type="project" value="TreeGrafter"/>
</dbReference>
<dbReference type="GO" id="GO:0016567">
    <property type="term" value="P:protein ubiquitination"/>
    <property type="evidence" value="ECO:0007669"/>
    <property type="project" value="TreeGrafter"/>
</dbReference>
<evidence type="ECO:0000259" key="7">
    <source>
        <dbReference type="PROSITE" id="PS50089"/>
    </source>
</evidence>
<dbReference type="AlphaFoldDB" id="A0A1I7X929"/>
<dbReference type="Gene3D" id="3.30.40.10">
    <property type="entry name" value="Zinc/RING finger domain, C3HC4 (zinc finger)"/>
    <property type="match status" value="1"/>
</dbReference>
<dbReference type="WBParaSite" id="Hba_14002">
    <property type="protein sequence ID" value="Hba_14002"/>
    <property type="gene ID" value="Hba_14002"/>
</dbReference>
<evidence type="ECO:0000256" key="4">
    <source>
        <dbReference type="PROSITE-ProRule" id="PRU00175"/>
    </source>
</evidence>
<evidence type="ECO:0000256" key="1">
    <source>
        <dbReference type="ARBA" id="ARBA00022723"/>
    </source>
</evidence>
<dbReference type="Proteomes" id="UP000095283">
    <property type="component" value="Unplaced"/>
</dbReference>